<dbReference type="GO" id="GO:0120200">
    <property type="term" value="C:rod photoreceptor outer segment"/>
    <property type="evidence" value="ECO:0007669"/>
    <property type="project" value="TreeGrafter"/>
</dbReference>
<organism evidence="3 4">
    <name type="scientific">Sciurus carolinensis</name>
    <name type="common">Eastern gray squirrel</name>
    <dbReference type="NCBI Taxonomy" id="30640"/>
    <lineage>
        <taxon>Eukaryota</taxon>
        <taxon>Metazoa</taxon>
        <taxon>Chordata</taxon>
        <taxon>Craniata</taxon>
        <taxon>Vertebrata</taxon>
        <taxon>Euteleostomi</taxon>
        <taxon>Mammalia</taxon>
        <taxon>Eutheria</taxon>
        <taxon>Euarchontoglires</taxon>
        <taxon>Glires</taxon>
        <taxon>Rodentia</taxon>
        <taxon>Sciuromorpha</taxon>
        <taxon>Sciuridae</taxon>
        <taxon>Sciurinae</taxon>
        <taxon>Sciurini</taxon>
        <taxon>Sciurus</taxon>
    </lineage>
</organism>
<dbReference type="Proteomes" id="UP001166674">
    <property type="component" value="Unassembled WGS sequence"/>
</dbReference>
<dbReference type="GO" id="GO:0000226">
    <property type="term" value="P:microtubule cytoskeleton organization"/>
    <property type="evidence" value="ECO:0007669"/>
    <property type="project" value="TreeGrafter"/>
</dbReference>
<dbReference type="Pfam" id="PF15244">
    <property type="entry name" value="HSD3"/>
    <property type="match status" value="1"/>
</dbReference>
<evidence type="ECO:0000313" key="4">
    <source>
        <dbReference type="Proteomes" id="UP001166674"/>
    </source>
</evidence>
<feature type="region of interest" description="Disordered" evidence="2">
    <location>
        <begin position="186"/>
        <end position="221"/>
    </location>
</feature>
<proteinExistence type="predicted"/>
<dbReference type="InterPro" id="IPR029357">
    <property type="entry name" value="SPATA7"/>
</dbReference>
<feature type="coiled-coil region" evidence="1">
    <location>
        <begin position="96"/>
        <end position="123"/>
    </location>
</feature>
<dbReference type="PANTHER" id="PTHR14917">
    <property type="entry name" value="SPERMATOGENESIS-ASSOCIATED PROTEIN 7"/>
    <property type="match status" value="1"/>
</dbReference>
<reference evidence="3" key="1">
    <citation type="submission" date="2020-03" db="EMBL/GenBank/DDBJ databases">
        <title>Studies in the Genomics of Life Span.</title>
        <authorList>
            <person name="Glass D."/>
        </authorList>
    </citation>
    <scope>NUCLEOTIDE SEQUENCE</scope>
    <source>
        <strain evidence="3">SUZIE</strain>
        <tissue evidence="3">Muscle</tissue>
    </source>
</reference>
<dbReference type="AlphaFoldDB" id="A0AA41T2U3"/>
<dbReference type="GO" id="GO:0045494">
    <property type="term" value="P:photoreceptor cell maintenance"/>
    <property type="evidence" value="ECO:0007669"/>
    <property type="project" value="TreeGrafter"/>
</dbReference>
<evidence type="ECO:0000313" key="3">
    <source>
        <dbReference type="EMBL" id="MBZ3882556.1"/>
    </source>
</evidence>
<dbReference type="EMBL" id="JAATJV010382398">
    <property type="protein sequence ID" value="MBZ3882556.1"/>
    <property type="molecule type" value="Genomic_DNA"/>
</dbReference>
<gene>
    <name evidence="3" type="ORF">SUZIE_168530</name>
</gene>
<protein>
    <submittedName>
        <fullName evidence="3">Spermatogenesis-associated protein 7</fullName>
    </submittedName>
</protein>
<dbReference type="GO" id="GO:0005930">
    <property type="term" value="C:axoneme"/>
    <property type="evidence" value="ECO:0007669"/>
    <property type="project" value="TreeGrafter"/>
</dbReference>
<name>A0AA41T2U3_SCICA</name>
<feature type="compositionally biased region" description="Low complexity" evidence="2">
    <location>
        <begin position="186"/>
        <end position="203"/>
    </location>
</feature>
<evidence type="ECO:0000256" key="2">
    <source>
        <dbReference type="SAM" id="MobiDB-lite"/>
    </source>
</evidence>
<keyword evidence="4" id="KW-1185">Reference proteome</keyword>
<dbReference type="GO" id="GO:0120206">
    <property type="term" value="C:photoreceptor distal connecting cilium"/>
    <property type="evidence" value="ECO:0007669"/>
    <property type="project" value="TreeGrafter"/>
</dbReference>
<accession>A0AA41T2U3</accession>
<dbReference type="PANTHER" id="PTHR14917:SF2">
    <property type="entry name" value="SPERMATOGENESIS-ASSOCIATED PROTEIN 7"/>
    <property type="match status" value="1"/>
</dbReference>
<evidence type="ECO:0000256" key="1">
    <source>
        <dbReference type="SAM" id="Coils"/>
    </source>
</evidence>
<comment type="caution">
    <text evidence="3">The sequence shown here is derived from an EMBL/GenBank/DDBJ whole genome shotgun (WGS) entry which is preliminary data.</text>
</comment>
<dbReference type="GO" id="GO:0036064">
    <property type="term" value="C:ciliary basal body"/>
    <property type="evidence" value="ECO:0007669"/>
    <property type="project" value="TreeGrafter"/>
</dbReference>
<keyword evidence="1" id="KW-0175">Coiled coil</keyword>
<sequence length="612" mass="69684">MCPIIVYNTKSKLLKVFAVSNDGQRGKRSSEGYDVYEGEEEKMELKIYTFCTDSSSLRLSTLQLVKNHMAVHYNKILSAKAAVDCSIPISVTTSVKYADQQRREKLKKELARYEKEFKLTKAALQANSKNNSKSFFNTISKPSGEPQDQDVLIEEVNGCPSFEQSLVPSERLHLSLPKSDKILMSGVENSSSSPSSMDYVASSPRKPCSGNVHGRRPRSTFPNSHRFQLVISKAPSRDLLDKHSELFSNKQLPFTPRTLKTEAKSFLSQYRYYTPAKRKKNFTEQRMEAETQTELSSFNSDFDIIETKNLADSKVNTKQPSNYMTYGTKEEITPLPIQGHDLRWHMIKDGTLQPSSQRTVCPYAVQLPSENKTYSNDEELSYLSFIEDVTDEILKLGLFSNRFLERLFERHIEQNKQRLDEGKMRHLLNGLKVDLGCTSEENSVKLKKVNMLNFLRTVNSEQDEYKNEHVTAIQQEHQQYRKALDMLSSAPKDEKEMFSLSSEFFLPTCKSKYSEGVLIQQVNDETNFKPSIWDENNPSISDDLINQETSVCVIEGDSDTEKVDASDELCCLSTSPSQPVRFSSVNGNSNHEKELSTLKIMEMSIKDCPSDV</sequence>